<proteinExistence type="predicted"/>
<name>A0AAV2BZ54_9ARAC</name>
<protein>
    <submittedName>
        <fullName evidence="1">Uncharacterized protein</fullName>
    </submittedName>
</protein>
<gene>
    <name evidence="1" type="ORF">LARSCL_LOCUS22050</name>
</gene>
<accession>A0AAV2BZ54</accession>
<evidence type="ECO:0000313" key="2">
    <source>
        <dbReference type="Proteomes" id="UP001497382"/>
    </source>
</evidence>
<comment type="caution">
    <text evidence="1">The sequence shown here is derived from an EMBL/GenBank/DDBJ whole genome shotgun (WGS) entry which is preliminary data.</text>
</comment>
<evidence type="ECO:0000313" key="1">
    <source>
        <dbReference type="EMBL" id="CAL1300664.1"/>
    </source>
</evidence>
<organism evidence="1 2">
    <name type="scientific">Larinioides sclopetarius</name>
    <dbReference type="NCBI Taxonomy" id="280406"/>
    <lineage>
        <taxon>Eukaryota</taxon>
        <taxon>Metazoa</taxon>
        <taxon>Ecdysozoa</taxon>
        <taxon>Arthropoda</taxon>
        <taxon>Chelicerata</taxon>
        <taxon>Arachnida</taxon>
        <taxon>Araneae</taxon>
        <taxon>Araneomorphae</taxon>
        <taxon>Entelegynae</taxon>
        <taxon>Araneoidea</taxon>
        <taxon>Araneidae</taxon>
        <taxon>Larinioides</taxon>
    </lineage>
</organism>
<dbReference type="EMBL" id="CAXIEN010000569">
    <property type="protein sequence ID" value="CAL1300664.1"/>
    <property type="molecule type" value="Genomic_DNA"/>
</dbReference>
<keyword evidence="2" id="KW-1185">Reference proteome</keyword>
<reference evidence="1 2" key="1">
    <citation type="submission" date="2024-04" db="EMBL/GenBank/DDBJ databases">
        <authorList>
            <person name="Rising A."/>
            <person name="Reimegard J."/>
            <person name="Sonavane S."/>
            <person name="Akerstrom W."/>
            <person name="Nylinder S."/>
            <person name="Hedman E."/>
            <person name="Kallberg Y."/>
        </authorList>
    </citation>
    <scope>NUCLEOTIDE SEQUENCE [LARGE SCALE GENOMIC DNA]</scope>
</reference>
<dbReference type="Proteomes" id="UP001497382">
    <property type="component" value="Unassembled WGS sequence"/>
</dbReference>
<sequence length="68" mass="7671">MAPAFVSPNYAIERFYLIAGRENFDRFGGRLGVRASCQLASTYRPTSSMSSFQVVMRAKPVLRHTKVE</sequence>
<dbReference type="AlphaFoldDB" id="A0AAV2BZ54"/>